<proteinExistence type="predicted"/>
<feature type="transmembrane region" description="Helical" evidence="1">
    <location>
        <begin position="289"/>
        <end position="307"/>
    </location>
</feature>
<keyword evidence="1" id="KW-0472">Membrane</keyword>
<reference evidence="3" key="1">
    <citation type="journal article" date="2014" name="Genome Announc.">
        <title>De novo whole-genome sequence and genome annotation of Lichtheimia ramosa.</title>
        <authorList>
            <person name="Linde J."/>
            <person name="Schwartze V."/>
            <person name="Binder U."/>
            <person name="Lass-Florl C."/>
            <person name="Voigt K."/>
            <person name="Horn F."/>
        </authorList>
    </citation>
    <scope>NUCLEOTIDE SEQUENCE</scope>
    <source>
        <strain evidence="3">JMRC FSU:6197</strain>
    </source>
</reference>
<organism evidence="3">
    <name type="scientific">Lichtheimia ramosa</name>
    <dbReference type="NCBI Taxonomy" id="688394"/>
    <lineage>
        <taxon>Eukaryota</taxon>
        <taxon>Fungi</taxon>
        <taxon>Fungi incertae sedis</taxon>
        <taxon>Mucoromycota</taxon>
        <taxon>Mucoromycotina</taxon>
        <taxon>Mucoromycetes</taxon>
        <taxon>Mucorales</taxon>
        <taxon>Lichtheimiaceae</taxon>
        <taxon>Lichtheimia</taxon>
    </lineage>
</organism>
<feature type="transmembrane region" description="Helical" evidence="1">
    <location>
        <begin position="149"/>
        <end position="168"/>
    </location>
</feature>
<dbReference type="EMBL" id="LK023379">
    <property type="protein sequence ID" value="CDS13403.1"/>
    <property type="molecule type" value="Genomic_DNA"/>
</dbReference>
<feature type="transmembrane region" description="Helical" evidence="1">
    <location>
        <begin position="232"/>
        <end position="251"/>
    </location>
</feature>
<keyword evidence="2" id="KW-0732">Signal</keyword>
<dbReference type="AlphaFoldDB" id="A0A077X2A4"/>
<evidence type="ECO:0000256" key="2">
    <source>
        <dbReference type="SAM" id="SignalP"/>
    </source>
</evidence>
<feature type="transmembrane region" description="Helical" evidence="1">
    <location>
        <begin position="71"/>
        <end position="88"/>
    </location>
</feature>
<feature type="chain" id="PRO_5001726796" evidence="2">
    <location>
        <begin position="18"/>
        <end position="352"/>
    </location>
</feature>
<evidence type="ECO:0000256" key="1">
    <source>
        <dbReference type="SAM" id="Phobius"/>
    </source>
</evidence>
<feature type="transmembrane region" description="Helical" evidence="1">
    <location>
        <begin position="100"/>
        <end position="129"/>
    </location>
</feature>
<feature type="transmembrane region" description="Helical" evidence="1">
    <location>
        <begin position="180"/>
        <end position="201"/>
    </location>
</feature>
<keyword evidence="1" id="KW-0812">Transmembrane</keyword>
<accession>A0A077X2A4</accession>
<keyword evidence="1" id="KW-1133">Transmembrane helix</keyword>
<sequence>MRLWISIAAGIPLGATAIHHFRSLPWFDYVLKSYPDFKYSIDTGVGAIDQPLSLVTNIFGHAMNNSLGYNLSWLLLGVFGVVLSIMAIEGSRQNASRLLACFPLWGLACNFLGMTVQPLFWLPVFYASFDKVASNNVEAHFIRNARSNAILVIMIAVYVIPTVFMLFATEPESAMQRTIIVVWQFLPLLMGPLLSLATSSLKCLDEPEDLRMTEVAREKIRVADSRNAVERLYMILGILNTLVYYGIYIRLKMDNMFTWETLVDLATLYSGKLTALSIEQMGQVIANHAFFVEIVIAYITCLFWALLESGVKGMLIMLIPSFIIGPGAGICLYAVYREGHIQDIEKVVKKNQ</sequence>
<name>A0A077X2A4_9FUNG</name>
<gene>
    <name evidence="3" type="ORF">LRAMOSA05581</name>
</gene>
<feature type="signal peptide" evidence="2">
    <location>
        <begin position="1"/>
        <end position="17"/>
    </location>
</feature>
<protein>
    <submittedName>
        <fullName evidence="3">Uncharacterized protein</fullName>
    </submittedName>
</protein>
<feature type="transmembrane region" description="Helical" evidence="1">
    <location>
        <begin position="313"/>
        <end position="336"/>
    </location>
</feature>
<dbReference type="OrthoDB" id="2281895at2759"/>
<evidence type="ECO:0000313" key="3">
    <source>
        <dbReference type="EMBL" id="CDS13403.1"/>
    </source>
</evidence>